<evidence type="ECO:0000256" key="7">
    <source>
        <dbReference type="ARBA" id="ARBA00049348"/>
    </source>
</evidence>
<dbReference type="Pfam" id="PF01035">
    <property type="entry name" value="DNA_binding_1"/>
    <property type="match status" value="1"/>
</dbReference>
<keyword evidence="5 8" id="KW-0227">DNA damage</keyword>
<comment type="caution">
    <text evidence="10">The sequence shown here is derived from an EMBL/GenBank/DDBJ whole genome shotgun (WGS) entry which is preliminary data.</text>
</comment>
<dbReference type="InterPro" id="IPR023546">
    <property type="entry name" value="MGMT"/>
</dbReference>
<protein>
    <recommendedName>
        <fullName evidence="8">Methylated-DNA--protein-cysteine methyltransferase</fullName>
        <ecNumber evidence="8">2.1.1.63</ecNumber>
    </recommendedName>
    <alternativeName>
        <fullName evidence="8">6-O-methylguanine-DNA methyltransferase</fullName>
        <shortName evidence="8">MGMT</shortName>
    </alternativeName>
    <alternativeName>
        <fullName evidence="8">O-6-methylguanine-DNA-alkyltransferase</fullName>
    </alternativeName>
</protein>
<dbReference type="EC" id="2.1.1.63" evidence="8"/>
<evidence type="ECO:0000313" key="10">
    <source>
        <dbReference type="EMBL" id="GAA0313363.1"/>
    </source>
</evidence>
<comment type="catalytic activity">
    <reaction evidence="7 8">
        <text>a 6-O-methyl-2'-deoxyguanosine in DNA + L-cysteinyl-[protein] = S-methyl-L-cysteinyl-[protein] + a 2'-deoxyguanosine in DNA</text>
        <dbReference type="Rhea" id="RHEA:24000"/>
        <dbReference type="Rhea" id="RHEA-COMP:10131"/>
        <dbReference type="Rhea" id="RHEA-COMP:10132"/>
        <dbReference type="Rhea" id="RHEA-COMP:11367"/>
        <dbReference type="Rhea" id="RHEA-COMP:11368"/>
        <dbReference type="ChEBI" id="CHEBI:29950"/>
        <dbReference type="ChEBI" id="CHEBI:82612"/>
        <dbReference type="ChEBI" id="CHEBI:85445"/>
        <dbReference type="ChEBI" id="CHEBI:85448"/>
        <dbReference type="EC" id="2.1.1.63"/>
    </reaction>
</comment>
<evidence type="ECO:0000256" key="1">
    <source>
        <dbReference type="ARBA" id="ARBA00001286"/>
    </source>
</evidence>
<dbReference type="InterPro" id="IPR001497">
    <property type="entry name" value="MethylDNA_cys_MeTrfase_AS"/>
</dbReference>
<dbReference type="Gene3D" id="1.10.10.10">
    <property type="entry name" value="Winged helix-like DNA-binding domain superfamily/Winged helix DNA-binding domain"/>
    <property type="match status" value="1"/>
</dbReference>
<organism evidence="10 11">
    <name type="scientific">Psychrobacter aestuarii</name>
    <dbReference type="NCBI Taxonomy" id="556327"/>
    <lineage>
        <taxon>Bacteria</taxon>
        <taxon>Pseudomonadati</taxon>
        <taxon>Pseudomonadota</taxon>
        <taxon>Gammaproteobacteria</taxon>
        <taxon>Moraxellales</taxon>
        <taxon>Moraxellaceae</taxon>
        <taxon>Psychrobacter</taxon>
    </lineage>
</organism>
<keyword evidence="3 8" id="KW-0489">Methyltransferase</keyword>
<reference evidence="10 11" key="1">
    <citation type="journal article" date="2019" name="Int. J. Syst. Evol. Microbiol.">
        <title>The Global Catalogue of Microorganisms (GCM) 10K type strain sequencing project: providing services to taxonomists for standard genome sequencing and annotation.</title>
        <authorList>
            <consortium name="The Broad Institute Genomics Platform"/>
            <consortium name="The Broad Institute Genome Sequencing Center for Infectious Disease"/>
            <person name="Wu L."/>
            <person name="Ma J."/>
        </authorList>
    </citation>
    <scope>NUCLEOTIDE SEQUENCE [LARGE SCALE GENOMIC DNA]</scope>
    <source>
        <strain evidence="10 11">JCM 16343</strain>
    </source>
</reference>
<dbReference type="NCBIfam" id="TIGR00589">
    <property type="entry name" value="ogt"/>
    <property type="match status" value="1"/>
</dbReference>
<dbReference type="InterPro" id="IPR014048">
    <property type="entry name" value="MethylDNA_cys_MeTrfase_DNA-bd"/>
</dbReference>
<proteinExistence type="inferred from homology"/>
<evidence type="ECO:0000256" key="8">
    <source>
        <dbReference type="HAMAP-Rule" id="MF_00772"/>
    </source>
</evidence>
<dbReference type="Proteomes" id="UP001501787">
    <property type="component" value="Unassembled WGS sequence"/>
</dbReference>
<dbReference type="HAMAP" id="MF_00772">
    <property type="entry name" value="OGT"/>
    <property type="match status" value="1"/>
</dbReference>
<dbReference type="PROSITE" id="PS00374">
    <property type="entry name" value="MGMT"/>
    <property type="match status" value="1"/>
</dbReference>
<keyword evidence="2 8" id="KW-0963">Cytoplasm</keyword>
<evidence type="ECO:0000259" key="9">
    <source>
        <dbReference type="Pfam" id="PF01035"/>
    </source>
</evidence>
<dbReference type="InterPro" id="IPR036217">
    <property type="entry name" value="MethylDNA_cys_MeTrfase_DNAb"/>
</dbReference>
<dbReference type="SUPFAM" id="SSF53155">
    <property type="entry name" value="Methylated DNA-protein cysteine methyltransferase domain"/>
    <property type="match status" value="1"/>
</dbReference>
<keyword evidence="11" id="KW-1185">Reference proteome</keyword>
<evidence type="ECO:0000313" key="11">
    <source>
        <dbReference type="Proteomes" id="UP001501787"/>
    </source>
</evidence>
<comment type="similarity">
    <text evidence="8">Belongs to the MGMT family.</text>
</comment>
<dbReference type="SUPFAM" id="SSF46767">
    <property type="entry name" value="Methylated DNA-protein cysteine methyltransferase, C-terminal domain"/>
    <property type="match status" value="1"/>
</dbReference>
<comment type="miscellaneous">
    <text evidence="8">This enzyme catalyzes only one turnover and therefore is not strictly catalytic. According to one definition, an enzyme is a biocatalyst that acts repeatedly and over many reaction cycles.</text>
</comment>
<comment type="catalytic activity">
    <reaction evidence="1 8">
        <text>a 4-O-methyl-thymidine in DNA + L-cysteinyl-[protein] = a thymidine in DNA + S-methyl-L-cysteinyl-[protein]</text>
        <dbReference type="Rhea" id="RHEA:53428"/>
        <dbReference type="Rhea" id="RHEA-COMP:10131"/>
        <dbReference type="Rhea" id="RHEA-COMP:10132"/>
        <dbReference type="Rhea" id="RHEA-COMP:13555"/>
        <dbReference type="Rhea" id="RHEA-COMP:13556"/>
        <dbReference type="ChEBI" id="CHEBI:29950"/>
        <dbReference type="ChEBI" id="CHEBI:82612"/>
        <dbReference type="ChEBI" id="CHEBI:137386"/>
        <dbReference type="ChEBI" id="CHEBI:137387"/>
        <dbReference type="EC" id="2.1.1.63"/>
    </reaction>
</comment>
<feature type="active site" description="Nucleophile; methyl group acceptor" evidence="8">
    <location>
        <position position="167"/>
    </location>
</feature>
<name>A0ABN0VNT2_9GAMM</name>
<feature type="domain" description="Methylated-DNA-[protein]-cysteine S-methyltransferase DNA binding" evidence="9">
    <location>
        <begin position="116"/>
        <end position="195"/>
    </location>
</feature>
<dbReference type="CDD" id="cd06445">
    <property type="entry name" value="ATase"/>
    <property type="match status" value="1"/>
</dbReference>
<evidence type="ECO:0000256" key="5">
    <source>
        <dbReference type="ARBA" id="ARBA00022763"/>
    </source>
</evidence>
<comment type="subcellular location">
    <subcellularLocation>
        <location evidence="8">Cytoplasm</location>
    </subcellularLocation>
</comment>
<dbReference type="InterPro" id="IPR036388">
    <property type="entry name" value="WH-like_DNA-bd_sf"/>
</dbReference>
<dbReference type="EMBL" id="BAAAFR010000001">
    <property type="protein sequence ID" value="GAA0313363.1"/>
    <property type="molecule type" value="Genomic_DNA"/>
</dbReference>
<sequence length="198" mass="21742">MLITRLPVADTNKAVLDKDSALLLVSHTLAGQAKLVGCYWQTVALEDIYSEDNKLRALMRHYQCVPADVHIVPIDALTTDVPEATLLSTAVAELQAYFTDKRASFTVLMDDSFGTPFQRRVWQALSKIGYGETQSYAQIAAKIGNPKAYRAVAQANGKNPFSIIVPCHRVINSGGQLGGYTGGLDKKRYLLQLEGQRI</sequence>
<evidence type="ECO:0000256" key="3">
    <source>
        <dbReference type="ARBA" id="ARBA00022603"/>
    </source>
</evidence>
<dbReference type="RefSeq" id="WP_201503688.1">
    <property type="nucleotide sequence ID" value="NZ_BAAAFR010000001.1"/>
</dbReference>
<evidence type="ECO:0000256" key="6">
    <source>
        <dbReference type="ARBA" id="ARBA00023204"/>
    </source>
</evidence>
<accession>A0ABN0VNT2</accession>
<gene>
    <name evidence="10" type="ORF">GCM10009129_08330</name>
</gene>
<dbReference type="InterPro" id="IPR036631">
    <property type="entry name" value="MGMT_N_sf"/>
</dbReference>
<evidence type="ECO:0000256" key="2">
    <source>
        <dbReference type="ARBA" id="ARBA00022490"/>
    </source>
</evidence>
<comment type="function">
    <text evidence="8">Involved in the cellular defense against the biological effects of O6-methylguanine (O6-MeG) and O4-methylthymine (O4-MeT) in DNA. Repairs the methylated nucleobase in DNA by stoichiometrically transferring the methyl group to a cysteine residue in the enzyme. This is a suicide reaction: the enzyme is irreversibly inactivated.</text>
</comment>
<keyword evidence="6 8" id="KW-0234">DNA repair</keyword>
<dbReference type="PANTHER" id="PTHR10815:SF5">
    <property type="entry name" value="METHYLATED-DNA--PROTEIN-CYSTEINE METHYLTRANSFERASE"/>
    <property type="match status" value="1"/>
</dbReference>
<keyword evidence="4 8" id="KW-0808">Transferase</keyword>
<evidence type="ECO:0000256" key="4">
    <source>
        <dbReference type="ARBA" id="ARBA00022679"/>
    </source>
</evidence>
<dbReference type="PANTHER" id="PTHR10815">
    <property type="entry name" value="METHYLATED-DNA--PROTEIN-CYSTEINE METHYLTRANSFERASE"/>
    <property type="match status" value="1"/>
</dbReference>